<dbReference type="Proteomes" id="UP001066276">
    <property type="component" value="Chromosome 1_1"/>
</dbReference>
<evidence type="ECO:0000313" key="1">
    <source>
        <dbReference type="EMBL" id="KAJ1213811.1"/>
    </source>
</evidence>
<reference evidence="1" key="1">
    <citation type="journal article" date="2022" name="bioRxiv">
        <title>Sequencing and chromosome-scale assembly of the giantPleurodeles waltlgenome.</title>
        <authorList>
            <person name="Brown T."/>
            <person name="Elewa A."/>
            <person name="Iarovenko S."/>
            <person name="Subramanian E."/>
            <person name="Araus A.J."/>
            <person name="Petzold A."/>
            <person name="Susuki M."/>
            <person name="Suzuki K.-i.T."/>
            <person name="Hayashi T."/>
            <person name="Toyoda A."/>
            <person name="Oliveira C."/>
            <person name="Osipova E."/>
            <person name="Leigh N.D."/>
            <person name="Simon A."/>
            <person name="Yun M.H."/>
        </authorList>
    </citation>
    <scope>NUCLEOTIDE SEQUENCE</scope>
    <source>
        <strain evidence="1">20211129_DDA</strain>
        <tissue evidence="1">Liver</tissue>
    </source>
</reference>
<organism evidence="1 2">
    <name type="scientific">Pleurodeles waltl</name>
    <name type="common">Iberian ribbed newt</name>
    <dbReference type="NCBI Taxonomy" id="8319"/>
    <lineage>
        <taxon>Eukaryota</taxon>
        <taxon>Metazoa</taxon>
        <taxon>Chordata</taxon>
        <taxon>Craniata</taxon>
        <taxon>Vertebrata</taxon>
        <taxon>Euteleostomi</taxon>
        <taxon>Amphibia</taxon>
        <taxon>Batrachia</taxon>
        <taxon>Caudata</taxon>
        <taxon>Salamandroidea</taxon>
        <taxon>Salamandridae</taxon>
        <taxon>Pleurodelinae</taxon>
        <taxon>Pleurodeles</taxon>
    </lineage>
</organism>
<gene>
    <name evidence="1" type="ORF">NDU88_001442</name>
</gene>
<keyword evidence="2" id="KW-1185">Reference proteome</keyword>
<name>A0AAV7WMC0_PLEWA</name>
<dbReference type="EMBL" id="JANPWB010000001">
    <property type="protein sequence ID" value="KAJ1213811.1"/>
    <property type="molecule type" value="Genomic_DNA"/>
</dbReference>
<evidence type="ECO:0000313" key="2">
    <source>
        <dbReference type="Proteomes" id="UP001066276"/>
    </source>
</evidence>
<accession>A0AAV7WMC0</accession>
<protein>
    <submittedName>
        <fullName evidence="1">Uncharacterized protein</fullName>
    </submittedName>
</protein>
<proteinExistence type="predicted"/>
<dbReference type="AlphaFoldDB" id="A0AAV7WMC0"/>
<sequence>MQRQRSVHRSRACERKCQGTAVACPRAWTGRARTKEKDSVRRALEGLAPEKELEGSCHLCCADQDCQREDRLACPGARAEQTRPEQRYGTERACETQAAEGELERSCQPHCAVHKRPGAE</sequence>
<comment type="caution">
    <text evidence="1">The sequence shown here is derived from an EMBL/GenBank/DDBJ whole genome shotgun (WGS) entry which is preliminary data.</text>
</comment>